<reference evidence="2 3" key="1">
    <citation type="submission" date="2020-09" db="EMBL/GenBank/DDBJ databases">
        <authorList>
            <person name="Gold N."/>
            <person name="Khalifa L."/>
            <person name="Gelman D."/>
            <person name="Alkalay-Oren S."/>
            <person name="Coppenhagen-Glazer S."/>
            <person name="Hazan R."/>
        </authorList>
    </citation>
    <scope>NUCLEOTIDE SEQUENCE [LARGE SCALE GENOMIC DNA]</scope>
</reference>
<evidence type="ECO:0000313" key="2">
    <source>
        <dbReference type="EMBL" id="QPI18384.1"/>
    </source>
</evidence>
<keyword evidence="1" id="KW-1133">Transmembrane helix</keyword>
<keyword evidence="1" id="KW-0812">Transmembrane</keyword>
<dbReference type="EMBL" id="MW004545">
    <property type="protein sequence ID" value="QPI18384.1"/>
    <property type="molecule type" value="Genomic_DNA"/>
</dbReference>
<sequence>MRGIKMKGDLYIMPEDKKQEAKLNPVQEQVIKGFTTGYGITPDTQTDAAALRREFLDDQITMLTWAEGDLSFYRDITKRPATSTVAKYDVYLAHGKVGHTRFVREIGVAPISDPSLRQKTVNMKYVSDTKNMSIATGLVNNIEDPMQILTDDAISVVAKTIEWASFYGDADLSENPERDSGLEFDGLVKLIDKHNVIDAKGESLTEALLNQASVLIGKGYGTPTDAYMPIGVQADFVNQQLDKQVQVIRDNGQNVTMGFNVQGFNSARGFIKLHGSTVMELEQILDEYQMVSPNAPQKATVQATVETDKKGTFRPEDIATPAEYKVVVVSDDAESAPSDVATATIANATDGVKLAITINSMYQARPQYVAIYRKGHQTGLFYQIARVPASKAENNVITFYDLNQQIPETADVFVGELTPSVVHLFELLPMMRLPLAQMNASVTFAVLWYGALALRAPKKWARIKNVKYIPSGNVINER</sequence>
<proteinExistence type="predicted"/>
<evidence type="ECO:0000256" key="1">
    <source>
        <dbReference type="SAM" id="Phobius"/>
    </source>
</evidence>
<name>A0A7S9SW73_9CAUD</name>
<protein>
    <submittedName>
        <fullName evidence="2">Major capsid protein</fullName>
    </submittedName>
</protein>
<keyword evidence="3" id="KW-1185">Reference proteome</keyword>
<dbReference type="Proteomes" id="UP000594510">
    <property type="component" value="Segment"/>
</dbReference>
<accession>A0A7S9SW73</accession>
<organism evidence="2 3">
    <name type="scientific">Enterococcus phage EFGrNG</name>
    <dbReference type="NCBI Taxonomy" id="2777301"/>
    <lineage>
        <taxon>Viruses</taxon>
        <taxon>Duplodnaviria</taxon>
        <taxon>Heunggongvirae</taxon>
        <taxon>Uroviricota</taxon>
        <taxon>Caudoviricetes</taxon>
        <taxon>Herelleviridae</taxon>
        <taxon>Brockvirinae</taxon>
        <taxon>Schiekvirus</taxon>
        <taxon>Schiekvirus Efgrng</taxon>
    </lineage>
</organism>
<feature type="transmembrane region" description="Helical" evidence="1">
    <location>
        <begin position="435"/>
        <end position="454"/>
    </location>
</feature>
<evidence type="ECO:0000313" key="3">
    <source>
        <dbReference type="Proteomes" id="UP000594510"/>
    </source>
</evidence>
<keyword evidence="1" id="KW-0472">Membrane</keyword>